<comment type="caution">
    <text evidence="2">The sequence shown here is derived from an EMBL/GenBank/DDBJ whole genome shotgun (WGS) entry which is preliminary data.</text>
</comment>
<sequence length="53" mass="5813">MRLMASIVALGALPYVSAPNTPLRGVSVVVVILAIFRPLYLLRKSNMITQQET</sequence>
<keyword evidence="1" id="KW-0812">Transmembrane</keyword>
<keyword evidence="1" id="KW-1133">Transmembrane helix</keyword>
<feature type="transmembrane region" description="Helical" evidence="1">
    <location>
        <begin position="24"/>
        <end position="42"/>
    </location>
</feature>
<evidence type="ECO:0000313" key="2">
    <source>
        <dbReference type="EMBL" id="PHM59489.1"/>
    </source>
</evidence>
<proteinExistence type="predicted"/>
<dbReference type="EMBL" id="NJAK01000003">
    <property type="protein sequence ID" value="PHM59489.1"/>
    <property type="molecule type" value="Genomic_DNA"/>
</dbReference>
<protein>
    <submittedName>
        <fullName evidence="2">Uncharacterized protein</fullName>
    </submittedName>
</protein>
<reference evidence="2 3" key="1">
    <citation type="journal article" date="2017" name="Nat. Microbiol.">
        <title>Natural product diversity associated with the nematode symbionts Photorhabdus and Xenorhabdus.</title>
        <authorList>
            <person name="Tobias N.J."/>
            <person name="Wolff H."/>
            <person name="Djahanschiri B."/>
            <person name="Grundmann F."/>
            <person name="Kronenwerth M."/>
            <person name="Shi Y.M."/>
            <person name="Simonyi S."/>
            <person name="Grun P."/>
            <person name="Shapiro-Ilan D."/>
            <person name="Pidot S.J."/>
            <person name="Stinear T.P."/>
            <person name="Ebersberger I."/>
            <person name="Bode H.B."/>
        </authorList>
    </citation>
    <scope>NUCLEOTIDE SEQUENCE [LARGE SCALE GENOMIC DNA]</scope>
    <source>
        <strain evidence="2 3">DSM 22670</strain>
    </source>
</reference>
<dbReference type="Proteomes" id="UP000222168">
    <property type="component" value="Unassembled WGS sequence"/>
</dbReference>
<keyword evidence="1" id="KW-0472">Membrane</keyword>
<name>A0A2D0K7R5_9GAMM</name>
<dbReference type="AlphaFoldDB" id="A0A2D0K7R5"/>
<accession>A0A2D0K7R5</accession>
<organism evidence="2 3">
    <name type="scientific">Xenorhabdus ishibashii</name>
    <dbReference type="NCBI Taxonomy" id="1034471"/>
    <lineage>
        <taxon>Bacteria</taxon>
        <taxon>Pseudomonadati</taxon>
        <taxon>Pseudomonadota</taxon>
        <taxon>Gammaproteobacteria</taxon>
        <taxon>Enterobacterales</taxon>
        <taxon>Morganellaceae</taxon>
        <taxon>Xenorhabdus</taxon>
    </lineage>
</organism>
<keyword evidence="3" id="KW-1185">Reference proteome</keyword>
<evidence type="ECO:0000313" key="3">
    <source>
        <dbReference type="Proteomes" id="UP000222168"/>
    </source>
</evidence>
<evidence type="ECO:0000256" key="1">
    <source>
        <dbReference type="SAM" id="Phobius"/>
    </source>
</evidence>
<gene>
    <name evidence="2" type="ORF">Xish_03607</name>
</gene>